<evidence type="ECO:0000256" key="2">
    <source>
        <dbReference type="ARBA" id="ARBA00022729"/>
    </source>
</evidence>
<dbReference type="InterPro" id="IPR005632">
    <property type="entry name" value="Chaperone_Skp"/>
</dbReference>
<dbReference type="Proteomes" id="UP000515955">
    <property type="component" value="Chromosome"/>
</dbReference>
<accession>A0A7G9SDI1</accession>
<sequence length="192" mass="20149">MKKNLLPVVALAAVALPQVASAQAIAPAVVAVADLQRASSQCNACKTALNALESQVNGLKSLQTSLETPLRTEATAIQTAINGLAGKQPDAALTARIQAFEKKQQDAQRQLATRQQTFERNRAYVLQQIGQKLDPSLASVMQKRGATVILDSGNVAKYSPAVDVTADVIAALNVNIKTLSTTAPAQPAPQGR</sequence>
<dbReference type="AlphaFoldDB" id="A0A7G9SDI1"/>
<dbReference type="RefSeq" id="WP_187542891.1">
    <property type="nucleotide sequence ID" value="NZ_CP060717.1"/>
</dbReference>
<dbReference type="GO" id="GO:0005829">
    <property type="term" value="C:cytosol"/>
    <property type="evidence" value="ECO:0007669"/>
    <property type="project" value="TreeGrafter"/>
</dbReference>
<evidence type="ECO:0000256" key="3">
    <source>
        <dbReference type="SAM" id="SignalP"/>
    </source>
</evidence>
<dbReference type="EMBL" id="CP060717">
    <property type="protein sequence ID" value="QNN65906.1"/>
    <property type="molecule type" value="Genomic_DNA"/>
</dbReference>
<dbReference type="InterPro" id="IPR024930">
    <property type="entry name" value="Skp_dom_sf"/>
</dbReference>
<dbReference type="Pfam" id="PF03938">
    <property type="entry name" value="OmpH"/>
    <property type="match status" value="1"/>
</dbReference>
<reference evidence="4 5" key="1">
    <citation type="submission" date="2020-08" db="EMBL/GenBank/DDBJ databases">
        <title>Genome sequence of Sphingomonas rhizophila KACC 19189T.</title>
        <authorList>
            <person name="Hyun D.-W."/>
            <person name="Bae J.-W."/>
        </authorList>
    </citation>
    <scope>NUCLEOTIDE SEQUENCE [LARGE SCALE GENOMIC DNA]</scope>
    <source>
        <strain evidence="4 5">KACC 19189</strain>
    </source>
</reference>
<organism evidence="4 5">
    <name type="scientific">Sphingomonas rhizophila</name>
    <dbReference type="NCBI Taxonomy" id="2071607"/>
    <lineage>
        <taxon>Bacteria</taxon>
        <taxon>Pseudomonadati</taxon>
        <taxon>Pseudomonadota</taxon>
        <taxon>Alphaproteobacteria</taxon>
        <taxon>Sphingomonadales</taxon>
        <taxon>Sphingomonadaceae</taxon>
        <taxon>Sphingomonas</taxon>
    </lineage>
</organism>
<dbReference type="SMART" id="SM00935">
    <property type="entry name" value="OmpH"/>
    <property type="match status" value="1"/>
</dbReference>
<evidence type="ECO:0000256" key="1">
    <source>
        <dbReference type="ARBA" id="ARBA00009091"/>
    </source>
</evidence>
<evidence type="ECO:0000313" key="4">
    <source>
        <dbReference type="EMBL" id="QNN65906.1"/>
    </source>
</evidence>
<dbReference type="PANTHER" id="PTHR35089:SF1">
    <property type="entry name" value="CHAPERONE PROTEIN SKP"/>
    <property type="match status" value="1"/>
</dbReference>
<feature type="chain" id="PRO_5028858992" evidence="3">
    <location>
        <begin position="23"/>
        <end position="192"/>
    </location>
</feature>
<dbReference type="Gene3D" id="3.30.910.20">
    <property type="entry name" value="Skp domain"/>
    <property type="match status" value="1"/>
</dbReference>
<protein>
    <submittedName>
        <fullName evidence="4">OmpH family outer membrane protein</fullName>
    </submittedName>
</protein>
<dbReference type="SUPFAM" id="SSF111384">
    <property type="entry name" value="OmpH-like"/>
    <property type="match status" value="1"/>
</dbReference>
<gene>
    <name evidence="4" type="ORF">H9L12_05110</name>
</gene>
<dbReference type="PANTHER" id="PTHR35089">
    <property type="entry name" value="CHAPERONE PROTEIN SKP"/>
    <property type="match status" value="1"/>
</dbReference>
<dbReference type="GO" id="GO:0050821">
    <property type="term" value="P:protein stabilization"/>
    <property type="evidence" value="ECO:0007669"/>
    <property type="project" value="TreeGrafter"/>
</dbReference>
<name>A0A7G9SDI1_9SPHN</name>
<proteinExistence type="inferred from homology"/>
<dbReference type="GO" id="GO:0051082">
    <property type="term" value="F:unfolded protein binding"/>
    <property type="evidence" value="ECO:0007669"/>
    <property type="project" value="InterPro"/>
</dbReference>
<dbReference type="KEGG" id="srhi:H9L12_05110"/>
<keyword evidence="2 3" id="KW-0732">Signal</keyword>
<feature type="signal peptide" evidence="3">
    <location>
        <begin position="1"/>
        <end position="22"/>
    </location>
</feature>
<keyword evidence="5" id="KW-1185">Reference proteome</keyword>
<comment type="similarity">
    <text evidence="1">Belongs to the Skp family.</text>
</comment>
<evidence type="ECO:0000313" key="5">
    <source>
        <dbReference type="Proteomes" id="UP000515955"/>
    </source>
</evidence>